<name>A0AAQ4EDU0_AMBAM</name>
<evidence type="ECO:0000256" key="1">
    <source>
        <dbReference type="SAM" id="Coils"/>
    </source>
</evidence>
<comment type="caution">
    <text evidence="3">The sequence shown here is derived from an EMBL/GenBank/DDBJ whole genome shotgun (WGS) entry which is preliminary data.</text>
</comment>
<protein>
    <submittedName>
        <fullName evidence="3">Uncharacterized protein</fullName>
    </submittedName>
</protein>
<keyword evidence="4" id="KW-1185">Reference proteome</keyword>
<keyword evidence="1" id="KW-0175">Coiled coil</keyword>
<evidence type="ECO:0000256" key="2">
    <source>
        <dbReference type="SAM" id="MobiDB-lite"/>
    </source>
</evidence>
<gene>
    <name evidence="3" type="ORF">V5799_023978</name>
</gene>
<feature type="region of interest" description="Disordered" evidence="2">
    <location>
        <begin position="132"/>
        <end position="168"/>
    </location>
</feature>
<dbReference type="AlphaFoldDB" id="A0AAQ4EDU0"/>
<proteinExistence type="predicted"/>
<feature type="coiled-coil region" evidence="1">
    <location>
        <begin position="1"/>
        <end position="56"/>
    </location>
</feature>
<dbReference type="EMBL" id="JARKHS020017831">
    <property type="protein sequence ID" value="KAK8772778.1"/>
    <property type="molecule type" value="Genomic_DNA"/>
</dbReference>
<reference evidence="3 4" key="1">
    <citation type="journal article" date="2023" name="Arcadia Sci">
        <title>De novo assembly of a long-read Amblyomma americanum tick genome.</title>
        <authorList>
            <person name="Chou S."/>
            <person name="Poskanzer K.E."/>
            <person name="Rollins M."/>
            <person name="Thuy-Boun P.S."/>
        </authorList>
    </citation>
    <scope>NUCLEOTIDE SEQUENCE [LARGE SCALE GENOMIC DNA]</scope>
    <source>
        <strain evidence="3">F_SG_1</strain>
        <tissue evidence="3">Salivary glands</tissue>
    </source>
</reference>
<dbReference type="InterPro" id="IPR004244">
    <property type="entry name" value="Transposase_22"/>
</dbReference>
<evidence type="ECO:0000313" key="3">
    <source>
        <dbReference type="EMBL" id="KAK8772778.1"/>
    </source>
</evidence>
<feature type="compositionally biased region" description="Polar residues" evidence="2">
    <location>
        <begin position="147"/>
        <end position="157"/>
    </location>
</feature>
<dbReference type="PANTHER" id="PTHR11505">
    <property type="entry name" value="L1 TRANSPOSABLE ELEMENT-RELATED"/>
    <property type="match status" value="1"/>
</dbReference>
<sequence>MAEMKESLNFINEEFETFKSQLSAVLAENQELKKENQCLRNRCTENEKRLNALEVKLVQCNLEIKGVTETGQEDLESIVGKMGDAVGVSISPADIEACHRVPTRKAEVKHIIVQFRSRRLRDHVLEKARKQRLTTASLGVPPPTGHGTANANDSVDGSSAAAVNDASV</sequence>
<accession>A0AAQ4EDU0</accession>
<dbReference type="Proteomes" id="UP001321473">
    <property type="component" value="Unassembled WGS sequence"/>
</dbReference>
<organism evidence="3 4">
    <name type="scientific">Amblyomma americanum</name>
    <name type="common">Lone star tick</name>
    <dbReference type="NCBI Taxonomy" id="6943"/>
    <lineage>
        <taxon>Eukaryota</taxon>
        <taxon>Metazoa</taxon>
        <taxon>Ecdysozoa</taxon>
        <taxon>Arthropoda</taxon>
        <taxon>Chelicerata</taxon>
        <taxon>Arachnida</taxon>
        <taxon>Acari</taxon>
        <taxon>Parasitiformes</taxon>
        <taxon>Ixodida</taxon>
        <taxon>Ixodoidea</taxon>
        <taxon>Ixodidae</taxon>
        <taxon>Amblyomminae</taxon>
        <taxon>Amblyomma</taxon>
    </lineage>
</organism>
<evidence type="ECO:0000313" key="4">
    <source>
        <dbReference type="Proteomes" id="UP001321473"/>
    </source>
</evidence>
<dbReference type="Gene3D" id="3.30.70.1820">
    <property type="entry name" value="L1 transposable element, RRM domain"/>
    <property type="match status" value="1"/>
</dbReference>